<evidence type="ECO:0000313" key="2">
    <source>
        <dbReference type="Proteomes" id="UP000243423"/>
    </source>
</evidence>
<dbReference type="GO" id="GO:0005663">
    <property type="term" value="C:DNA replication factor C complex"/>
    <property type="evidence" value="ECO:0007669"/>
    <property type="project" value="TreeGrafter"/>
</dbReference>
<dbReference type="EMBL" id="CP002174">
    <property type="protein sequence ID" value="AEA38988.1"/>
    <property type="molecule type" value="Genomic_DNA"/>
</dbReference>
<dbReference type="GeneID" id="10447395"/>
<dbReference type="GO" id="GO:0003689">
    <property type="term" value="F:DNA clamp loader activity"/>
    <property type="evidence" value="ECO:0007669"/>
    <property type="project" value="TreeGrafter"/>
</dbReference>
<organism evidence="1 2">
    <name type="scientific">Cryptomonas paramaecium</name>
    <dbReference type="NCBI Taxonomy" id="2898"/>
    <lineage>
        <taxon>Eukaryota</taxon>
        <taxon>Cryptophyceae</taxon>
        <taxon>Cryptomonadales</taxon>
        <taxon>Cryptomonadaceae</taxon>
        <taxon>Cryptomonas</taxon>
    </lineage>
</organism>
<dbReference type="GO" id="GO:0005634">
    <property type="term" value="C:nucleus"/>
    <property type="evidence" value="ECO:0007669"/>
    <property type="project" value="TreeGrafter"/>
</dbReference>
<dbReference type="PANTHER" id="PTHR11669:SF9">
    <property type="entry name" value="REPLICATION FACTOR C SUBUNIT 5"/>
    <property type="match status" value="1"/>
</dbReference>
<gene>
    <name evidence="1" type="primary">rfc3</name>
    <name evidence="1" type="ORF">CPARA_3gp330</name>
</gene>
<evidence type="ECO:0000313" key="1">
    <source>
        <dbReference type="EMBL" id="AEA38988.1"/>
    </source>
</evidence>
<sequence length="307" mass="37124">MNFLCKYRSSVDTVFIYASICICNKINTKQLQQFSMDYYSFKKLVSNEDMIFALYKISCKLNNLSILISSFYEMGKECCFFSFCNQLFFNQRNYDYIKLDSINEHKSKIVCEIIKNFIETDFFDKNIKKITMITNFEYMSFQQQSFLRKYLEKTLYCSIFWLECNSFVQVSNSIYSRCVKIFLKKQGFLQCSTRLKEIFQKKKIKKISLQILEKIINIYQLDSKTYTNVFTQNIFLIYKYTIVSVILNQKFTAKLNAFFFKECFNRDQTLPCIRKTLCIYFKNYTKAQKINDIRKWLYFHSLNFFFE</sequence>
<dbReference type="GO" id="GO:0006281">
    <property type="term" value="P:DNA repair"/>
    <property type="evidence" value="ECO:0007669"/>
    <property type="project" value="TreeGrafter"/>
</dbReference>
<dbReference type="Proteomes" id="UP000243423">
    <property type="component" value="Nucleomorph 3"/>
</dbReference>
<accession>F2HI64</accession>
<protein>
    <submittedName>
        <fullName evidence="1">DNA replication factor C complex subunit 3</fullName>
    </submittedName>
</protein>
<dbReference type="SUPFAM" id="SSF52540">
    <property type="entry name" value="P-loop containing nucleoside triphosphate hydrolases"/>
    <property type="match status" value="1"/>
</dbReference>
<name>F2HI64_9CRYP</name>
<dbReference type="GO" id="GO:0006261">
    <property type="term" value="P:DNA-templated DNA replication"/>
    <property type="evidence" value="ECO:0007669"/>
    <property type="project" value="TreeGrafter"/>
</dbReference>
<keyword evidence="1" id="KW-0542">Nucleomorph</keyword>
<geneLocation type="nucleomorph" evidence="1"/>
<proteinExistence type="predicted"/>
<dbReference type="Gene3D" id="3.40.50.300">
    <property type="entry name" value="P-loop containing nucleotide triphosphate hydrolases"/>
    <property type="match status" value="1"/>
</dbReference>
<dbReference type="InterPro" id="IPR027417">
    <property type="entry name" value="P-loop_NTPase"/>
</dbReference>
<dbReference type="PANTHER" id="PTHR11669">
    <property type="entry name" value="REPLICATION FACTOR C / DNA POLYMERASE III GAMMA-TAU SUBUNIT"/>
    <property type="match status" value="1"/>
</dbReference>
<dbReference type="InterPro" id="IPR050238">
    <property type="entry name" value="DNA_Rep/Repair_Clamp_Loader"/>
</dbReference>
<dbReference type="AlphaFoldDB" id="F2HI64"/>
<dbReference type="RefSeq" id="XP_003239886.1">
    <property type="nucleotide sequence ID" value="XM_003239838.1"/>
</dbReference>
<reference evidence="1 2" key="1">
    <citation type="journal article" date="2011" name="Genome Biol. Evol.">
        <title>Complete nucleomorph genome sequence of the nonphotosynthetic alga Cryptomonas paramecium reveals a core nucleomorph gene set.</title>
        <authorList>
            <person name="Tanifuji G."/>
            <person name="Onodera N.T."/>
            <person name="Wheeler T.J."/>
            <person name="Dlutek M."/>
            <person name="Donaher N."/>
            <person name="Archibald J.M."/>
        </authorList>
    </citation>
    <scope>NUCLEOTIDE SEQUENCE [LARGE SCALE GENOMIC DNA]</scope>
    <source>
        <strain evidence="1 2">CCAP977/2A</strain>
    </source>
</reference>